<dbReference type="GO" id="GO:0016936">
    <property type="term" value="F:galactoside binding"/>
    <property type="evidence" value="ECO:0007669"/>
    <property type="project" value="TreeGrafter"/>
</dbReference>
<comment type="caution">
    <text evidence="5">The sequence shown here is derived from an EMBL/GenBank/DDBJ whole genome shotgun (WGS) entry which is preliminary data.</text>
</comment>
<dbReference type="OrthoDB" id="6251307at2759"/>
<keyword evidence="3" id="KW-0732">Signal</keyword>
<name>A0A8S1HGU4_9PELO</name>
<evidence type="ECO:0000256" key="1">
    <source>
        <dbReference type="ARBA" id="ARBA00022734"/>
    </source>
</evidence>
<dbReference type="Pfam" id="PF00337">
    <property type="entry name" value="Gal-bind_lectin"/>
    <property type="match status" value="1"/>
</dbReference>
<dbReference type="GO" id="GO:0030246">
    <property type="term" value="F:carbohydrate binding"/>
    <property type="evidence" value="ECO:0007669"/>
    <property type="project" value="UniProtKB-UniRule"/>
</dbReference>
<dbReference type="SMART" id="SM00276">
    <property type="entry name" value="GLECT"/>
    <property type="match status" value="1"/>
</dbReference>
<proteinExistence type="predicted"/>
<keyword evidence="6" id="KW-1185">Reference proteome</keyword>
<feature type="chain" id="PRO_5035873781" description="Galectin" evidence="3">
    <location>
        <begin position="28"/>
        <end position="249"/>
    </location>
</feature>
<dbReference type="Gene3D" id="2.60.120.200">
    <property type="match status" value="1"/>
</dbReference>
<protein>
    <recommendedName>
        <fullName evidence="2">Galectin</fullName>
    </recommendedName>
</protein>
<dbReference type="PANTHER" id="PTHR11346:SF172">
    <property type="entry name" value="GALECTIN"/>
    <property type="match status" value="1"/>
</dbReference>
<gene>
    <name evidence="5" type="ORF">CAUJ_LOCUS11098</name>
</gene>
<dbReference type="EMBL" id="CAJGYM010000052">
    <property type="protein sequence ID" value="CAD6195179.1"/>
    <property type="molecule type" value="Genomic_DNA"/>
</dbReference>
<evidence type="ECO:0000256" key="3">
    <source>
        <dbReference type="SAM" id="SignalP"/>
    </source>
</evidence>
<dbReference type="AlphaFoldDB" id="A0A8S1HGU4"/>
<feature type="signal peptide" evidence="3">
    <location>
        <begin position="1"/>
        <end position="27"/>
    </location>
</feature>
<dbReference type="InterPro" id="IPR044156">
    <property type="entry name" value="Galectin-like"/>
</dbReference>
<sequence>MKTCFASILSLPLKALLWPFSIHLVSSNSQLSKKMLYNFIENPTLPLSTPVYDGIQKKKPSLKFSEKFFAGQQGGFSLEFVSHKGVPMNMSVRMGLYNSGPSTIVFNHLKRGSWHKETHHANVFSLGTPFHMRIVNCRRHYSVHVNGAKICDFHQHENPKHVNSFKIRGDLKVSRINFENFKHGNGKGTQVGLVATPTVVQPRTVIITQPKPTLYPSLQPQVVIPSAPIYVPENEVIIINGQPHYRVQY</sequence>
<feature type="domain" description="Galectin" evidence="4">
    <location>
        <begin position="43"/>
        <end position="179"/>
    </location>
</feature>
<reference evidence="5" key="1">
    <citation type="submission" date="2020-10" db="EMBL/GenBank/DDBJ databases">
        <authorList>
            <person name="Kikuchi T."/>
        </authorList>
    </citation>
    <scope>NUCLEOTIDE SEQUENCE</scope>
    <source>
        <strain evidence="5">NKZ352</strain>
    </source>
</reference>
<organism evidence="5 6">
    <name type="scientific">Caenorhabditis auriculariae</name>
    <dbReference type="NCBI Taxonomy" id="2777116"/>
    <lineage>
        <taxon>Eukaryota</taxon>
        <taxon>Metazoa</taxon>
        <taxon>Ecdysozoa</taxon>
        <taxon>Nematoda</taxon>
        <taxon>Chromadorea</taxon>
        <taxon>Rhabditida</taxon>
        <taxon>Rhabditina</taxon>
        <taxon>Rhabditomorpha</taxon>
        <taxon>Rhabditoidea</taxon>
        <taxon>Rhabditidae</taxon>
        <taxon>Peloderinae</taxon>
        <taxon>Caenorhabditis</taxon>
    </lineage>
</organism>
<keyword evidence="1 2" id="KW-0430">Lectin</keyword>
<dbReference type="SMART" id="SM00908">
    <property type="entry name" value="Gal-bind_lectin"/>
    <property type="match status" value="1"/>
</dbReference>
<dbReference type="PROSITE" id="PS51304">
    <property type="entry name" value="GALECTIN"/>
    <property type="match status" value="1"/>
</dbReference>
<evidence type="ECO:0000256" key="2">
    <source>
        <dbReference type="RuleBase" id="RU102079"/>
    </source>
</evidence>
<evidence type="ECO:0000313" key="6">
    <source>
        <dbReference type="Proteomes" id="UP000835052"/>
    </source>
</evidence>
<evidence type="ECO:0000313" key="5">
    <source>
        <dbReference type="EMBL" id="CAD6195179.1"/>
    </source>
</evidence>
<dbReference type="Proteomes" id="UP000835052">
    <property type="component" value="Unassembled WGS sequence"/>
</dbReference>
<dbReference type="SUPFAM" id="SSF49899">
    <property type="entry name" value="Concanavalin A-like lectins/glucanases"/>
    <property type="match status" value="1"/>
</dbReference>
<evidence type="ECO:0000259" key="4">
    <source>
        <dbReference type="PROSITE" id="PS51304"/>
    </source>
</evidence>
<dbReference type="PANTHER" id="PTHR11346">
    <property type="entry name" value="GALECTIN"/>
    <property type="match status" value="1"/>
</dbReference>
<accession>A0A8S1HGU4</accession>
<dbReference type="InterPro" id="IPR001079">
    <property type="entry name" value="Galectin_CRD"/>
</dbReference>
<dbReference type="InterPro" id="IPR013320">
    <property type="entry name" value="ConA-like_dom_sf"/>
</dbReference>